<feature type="region of interest" description="Disordered" evidence="4">
    <location>
        <begin position="61"/>
        <end position="182"/>
    </location>
</feature>
<dbReference type="Gene3D" id="2.30.170.20">
    <property type="entry name" value="Ribosomal protein L24e"/>
    <property type="match status" value="1"/>
</dbReference>
<dbReference type="AlphaFoldDB" id="A0A5M3Z6Z6"/>
<organism evidence="6 7">
    <name type="scientific">Aspergillus terreus</name>
    <dbReference type="NCBI Taxonomy" id="33178"/>
    <lineage>
        <taxon>Eukaryota</taxon>
        <taxon>Fungi</taxon>
        <taxon>Dikarya</taxon>
        <taxon>Ascomycota</taxon>
        <taxon>Pezizomycotina</taxon>
        <taxon>Eurotiomycetes</taxon>
        <taxon>Eurotiomycetidae</taxon>
        <taxon>Eurotiales</taxon>
        <taxon>Aspergillaceae</taxon>
        <taxon>Aspergillus</taxon>
        <taxon>Aspergillus subgen. Circumdati</taxon>
    </lineage>
</organism>
<evidence type="ECO:0000259" key="5">
    <source>
        <dbReference type="Pfam" id="PF01246"/>
    </source>
</evidence>
<feature type="compositionally biased region" description="Polar residues" evidence="4">
    <location>
        <begin position="114"/>
        <end position="125"/>
    </location>
</feature>
<dbReference type="Gene3D" id="6.10.250.1270">
    <property type="match status" value="1"/>
</dbReference>
<feature type="region of interest" description="Disordered" evidence="4">
    <location>
        <begin position="1"/>
        <end position="45"/>
    </location>
</feature>
<comment type="similarity">
    <text evidence="1">Belongs to the eukaryotic ribosomal protein eL24 family.</text>
</comment>
<dbReference type="VEuPathDB" id="FungiDB:ATEG_07209"/>
<dbReference type="Proteomes" id="UP000452235">
    <property type="component" value="Unassembled WGS sequence"/>
</dbReference>
<feature type="compositionally biased region" description="Low complexity" evidence="4">
    <location>
        <begin position="161"/>
        <end position="173"/>
    </location>
</feature>
<evidence type="ECO:0000256" key="3">
    <source>
        <dbReference type="ARBA" id="ARBA00023274"/>
    </source>
</evidence>
<feature type="compositionally biased region" description="Polar residues" evidence="4">
    <location>
        <begin position="32"/>
        <end position="45"/>
    </location>
</feature>
<evidence type="ECO:0000256" key="1">
    <source>
        <dbReference type="ARBA" id="ARBA00005647"/>
    </source>
</evidence>
<feature type="compositionally biased region" description="Basic residues" evidence="4">
    <location>
        <begin position="1"/>
        <end position="20"/>
    </location>
</feature>
<dbReference type="InterPro" id="IPR023442">
    <property type="entry name" value="Ribosomal_eL24_CS"/>
</dbReference>
<dbReference type="EMBL" id="BLJY01000014">
    <property type="protein sequence ID" value="GFF21260.1"/>
    <property type="molecule type" value="Genomic_DNA"/>
</dbReference>
<dbReference type="PANTHER" id="PTHR10792:SF1">
    <property type="entry name" value="RIBOSOMAL PROTEIN L24"/>
    <property type="match status" value="1"/>
</dbReference>
<evidence type="ECO:0000313" key="6">
    <source>
        <dbReference type="EMBL" id="GFF21260.1"/>
    </source>
</evidence>
<dbReference type="InterPro" id="IPR000988">
    <property type="entry name" value="Ribosomal_eL24-rel_N"/>
</dbReference>
<dbReference type="GO" id="GO:0022625">
    <property type="term" value="C:cytosolic large ribosomal subunit"/>
    <property type="evidence" value="ECO:0007669"/>
    <property type="project" value="TreeGrafter"/>
</dbReference>
<dbReference type="PROSITE" id="PS01073">
    <property type="entry name" value="RIBOSOMAL_L24E"/>
    <property type="match status" value="1"/>
</dbReference>
<feature type="region of interest" description="Disordered" evidence="4">
    <location>
        <begin position="539"/>
        <end position="605"/>
    </location>
</feature>
<dbReference type="GO" id="GO:0003729">
    <property type="term" value="F:mRNA binding"/>
    <property type="evidence" value="ECO:0007669"/>
    <property type="project" value="TreeGrafter"/>
</dbReference>
<feature type="compositionally biased region" description="Polar residues" evidence="4">
    <location>
        <begin position="133"/>
        <end position="160"/>
    </location>
</feature>
<proteinExistence type="inferred from homology"/>
<dbReference type="InterPro" id="IPR038630">
    <property type="entry name" value="L24e/L24_sf"/>
</dbReference>
<name>A0A5M3Z6Z6_ASPTE</name>
<reference evidence="6 7" key="1">
    <citation type="submission" date="2020-01" db="EMBL/GenBank/DDBJ databases">
        <title>Aspergillus terreus IFO 6365 whole genome shotgun sequence.</title>
        <authorList>
            <person name="Kanamasa S."/>
            <person name="Takahashi H."/>
        </authorList>
    </citation>
    <scope>NUCLEOTIDE SEQUENCE [LARGE SCALE GENOMIC DNA]</scope>
    <source>
        <strain evidence="6 7">IFO 6365</strain>
    </source>
</reference>
<feature type="domain" description="Large ribosomal subunit protein eL24-related N-terminal" evidence="5">
    <location>
        <begin position="447"/>
        <end position="512"/>
    </location>
</feature>
<dbReference type="FunFam" id="2.30.170.20:FF:000002">
    <property type="entry name" value="60S ribosomal protein L24"/>
    <property type="match status" value="1"/>
</dbReference>
<dbReference type="OrthoDB" id="1727108at2759"/>
<dbReference type="SUPFAM" id="SSF57716">
    <property type="entry name" value="Glucocorticoid receptor-like (DNA-binding domain)"/>
    <property type="match status" value="1"/>
</dbReference>
<keyword evidence="3" id="KW-0687">Ribonucleoprotein</keyword>
<keyword evidence="7" id="KW-1185">Reference proteome</keyword>
<dbReference type="Pfam" id="PF01246">
    <property type="entry name" value="Ribosomal_L24e"/>
    <property type="match status" value="1"/>
</dbReference>
<comment type="caution">
    <text evidence="6">The sequence shown here is derived from an EMBL/GenBank/DDBJ whole genome shotgun (WGS) entry which is preliminary data.</text>
</comment>
<dbReference type="GO" id="GO:0002181">
    <property type="term" value="P:cytoplasmic translation"/>
    <property type="evidence" value="ECO:0007669"/>
    <property type="project" value="TreeGrafter"/>
</dbReference>
<evidence type="ECO:0000256" key="4">
    <source>
        <dbReference type="SAM" id="MobiDB-lite"/>
    </source>
</evidence>
<dbReference type="GO" id="GO:0003735">
    <property type="term" value="F:structural constituent of ribosome"/>
    <property type="evidence" value="ECO:0007669"/>
    <property type="project" value="InterPro"/>
</dbReference>
<dbReference type="PANTHER" id="PTHR10792">
    <property type="entry name" value="60S RIBOSOMAL PROTEIN L24"/>
    <property type="match status" value="1"/>
</dbReference>
<protein>
    <submittedName>
        <fullName evidence="6">60S ribosomal protein L24a</fullName>
    </submittedName>
</protein>
<evidence type="ECO:0000256" key="2">
    <source>
        <dbReference type="ARBA" id="ARBA00022980"/>
    </source>
</evidence>
<dbReference type="VEuPathDB" id="FungiDB:ATEG_07208"/>
<evidence type="ECO:0000313" key="7">
    <source>
        <dbReference type="Proteomes" id="UP000452235"/>
    </source>
</evidence>
<sequence length="605" mass="66066">MAGKAKHKNKSRGNAKKKTSGKSSTTRDSKNENPSQRTDIGQFSGEISCQLESAFQIRETSGVDLSLPLPQVPEQDEPEDENHSNNNQTAPDADTVAQSSPRANSFTRRLRSFTGGSATSVQLARSLSDKQHQSPSKQSQAGRSPRSDSVTTQNTNRSAISTSSTLKSVLLSPKKNRSRPAAKCSFTAPSAKYYYGSPQDFMFVDADFGKSKEKPVHDGLLPRSKDAMRQISTKPQASNGELQGEYHRVALHAKVPARARQMAKDTFEELIDYVRSVTGTEVKFRDLSESETLRVDDVRTWDSVNLRCTSCRGDCGLCGAACCVYENARRTVAKAGPGADGVAHERAAKASQMIKVIESLGPQAKDVSTFSLCMKSAATSSARNASLTLGRTAIGMIEPARAIGSLETDEITKPREQLAAETASTQPPNANRQQLVSTGCASPTFKMRTYDDSFSGQKIYPGKGKLYVRGDSKIFRFQNGKSESLFLQRKNPRRIAWTVLFRRQHKKGISEEVAKKRTRRVVKHQRAVVGASLDVIKERRNQRPEARAAARQQAIKEAKEKKAANESRKKAEKAKLAASGKGAAQRIQSKQGAKGSAPKVAAKSR</sequence>
<feature type="compositionally biased region" description="Basic and acidic residues" evidence="4">
    <location>
        <begin position="539"/>
        <end position="575"/>
    </location>
</feature>
<keyword evidence="2 6" id="KW-0689">Ribosomal protein</keyword>
<accession>A0A5M3Z6Z6</accession>
<feature type="compositionally biased region" description="Polar residues" evidence="4">
    <location>
        <begin position="84"/>
        <end position="107"/>
    </location>
</feature>
<dbReference type="CDD" id="cd00472">
    <property type="entry name" value="Ribosomal_L24e_L24"/>
    <property type="match status" value="1"/>
</dbReference>
<dbReference type="InterPro" id="IPR056366">
    <property type="entry name" value="Ribosomal_eL24"/>
</dbReference>
<gene>
    <name evidence="6" type="ORF">ATEIFO6365_0014019200</name>
</gene>